<dbReference type="EMBL" id="OE843532">
    <property type="protein sequence ID" value="CAD7603389.1"/>
    <property type="molecule type" value="Genomic_DNA"/>
</dbReference>
<evidence type="ECO:0000313" key="2">
    <source>
        <dbReference type="EMBL" id="CAD7603389.1"/>
    </source>
</evidence>
<organism evidence="2">
    <name type="scientific">Timema genevievae</name>
    <name type="common">Walking stick</name>
    <dbReference type="NCBI Taxonomy" id="629358"/>
    <lineage>
        <taxon>Eukaryota</taxon>
        <taxon>Metazoa</taxon>
        <taxon>Ecdysozoa</taxon>
        <taxon>Arthropoda</taxon>
        <taxon>Hexapoda</taxon>
        <taxon>Insecta</taxon>
        <taxon>Pterygota</taxon>
        <taxon>Neoptera</taxon>
        <taxon>Polyneoptera</taxon>
        <taxon>Phasmatodea</taxon>
        <taxon>Timematodea</taxon>
        <taxon>Timematoidea</taxon>
        <taxon>Timematidae</taxon>
        <taxon>Timema</taxon>
    </lineage>
</organism>
<gene>
    <name evidence="2" type="ORF">TGEB3V08_LOCUS8747</name>
</gene>
<name>A0A7R9PPN9_TIMGE</name>
<feature type="compositionally biased region" description="Polar residues" evidence="1">
    <location>
        <begin position="117"/>
        <end position="145"/>
    </location>
</feature>
<proteinExistence type="predicted"/>
<feature type="region of interest" description="Disordered" evidence="1">
    <location>
        <begin position="110"/>
        <end position="145"/>
    </location>
</feature>
<dbReference type="AlphaFoldDB" id="A0A7R9PPN9"/>
<reference evidence="2" key="1">
    <citation type="submission" date="2020-11" db="EMBL/GenBank/DDBJ databases">
        <authorList>
            <person name="Tran Van P."/>
        </authorList>
    </citation>
    <scope>NUCLEOTIDE SEQUENCE</scope>
</reference>
<sequence length="145" mass="15835">MRAVCQLFRGSGERMCVGLDRGSCEDPLVFVGRIWSEVLWQGVGVQRQGPGVWSRTVYGQPRTTSAVRLTGCISRARDRRHDRVADQLDTTEDSPWSSYTANYGVAEIVTRGDTSREATSTSFTPKESSSVTIAEPPSGNQSTCG</sequence>
<accession>A0A7R9PPN9</accession>
<protein>
    <submittedName>
        <fullName evidence="2">Uncharacterized protein</fullName>
    </submittedName>
</protein>
<evidence type="ECO:0000256" key="1">
    <source>
        <dbReference type="SAM" id="MobiDB-lite"/>
    </source>
</evidence>